<dbReference type="VEuPathDB" id="TriTrypDB:TvY486_0800440"/>
<keyword evidence="2" id="KW-1133">Transmembrane helix</keyword>
<protein>
    <submittedName>
        <fullName evidence="3">Uncharacterized protein</fullName>
    </submittedName>
</protein>
<gene>
    <name evidence="3" type="ORF">TVY486_0800440</name>
</gene>
<accession>G0U039</accession>
<evidence type="ECO:0000256" key="2">
    <source>
        <dbReference type="SAM" id="Phobius"/>
    </source>
</evidence>
<proteinExistence type="predicted"/>
<name>G0U039_TRYVY</name>
<evidence type="ECO:0000313" key="3">
    <source>
        <dbReference type="EMBL" id="CCC49436.1"/>
    </source>
</evidence>
<dbReference type="PANTHER" id="PTHR40738:SF1">
    <property type="entry name" value="MEMBRANE-ASSOCIATED PROTEIN"/>
    <property type="match status" value="1"/>
</dbReference>
<organism evidence="3">
    <name type="scientific">Trypanosoma vivax (strain Y486)</name>
    <dbReference type="NCBI Taxonomy" id="1055687"/>
    <lineage>
        <taxon>Eukaryota</taxon>
        <taxon>Discoba</taxon>
        <taxon>Euglenozoa</taxon>
        <taxon>Kinetoplastea</taxon>
        <taxon>Metakinetoplastina</taxon>
        <taxon>Trypanosomatida</taxon>
        <taxon>Trypanosomatidae</taxon>
        <taxon>Trypanosoma</taxon>
        <taxon>Duttonella</taxon>
    </lineage>
</organism>
<evidence type="ECO:0000256" key="1">
    <source>
        <dbReference type="SAM" id="MobiDB-lite"/>
    </source>
</evidence>
<feature type="transmembrane region" description="Helical" evidence="2">
    <location>
        <begin position="1812"/>
        <end position="1835"/>
    </location>
</feature>
<dbReference type="PANTHER" id="PTHR40738">
    <property type="entry name" value="MEMBRANE-ASSOCIATED PROTEIN"/>
    <property type="match status" value="1"/>
</dbReference>
<keyword evidence="2" id="KW-0812">Transmembrane</keyword>
<feature type="region of interest" description="Disordered" evidence="1">
    <location>
        <begin position="850"/>
        <end position="871"/>
    </location>
</feature>
<dbReference type="EMBL" id="HE573024">
    <property type="protein sequence ID" value="CCC49436.1"/>
    <property type="molecule type" value="Genomic_DNA"/>
</dbReference>
<keyword evidence="2" id="KW-0472">Membrane</keyword>
<sequence length="2202" mass="239164">MPLYDGAVGCAENSTRNEVEPFGTVFHRAKNILFVASMCLIFLLSAGASGKNAFTVVPDRPLLNVPFYVHASTVKDGNNIFISKSEKCETSENVTKTCVTKTGEYCNFTITDAQMKVNLRYDFSVPKLYLCTSEADGKHKQELNVDLVNAFPRYVTRGKSTTVTFGEATPKGTVISFHKNDNCSDHSLIGTRPNVTLGDDRTINVTAGERGVIYLCANVTQKRPSSLTYQQRTEPAPNIVLPAATLIVVPSFSAKVSNVLRNAEASFHIPPSLSFPWGSLSTSPICKHLMQEPKRGKVLQMVEIPVLVPKGDYFLCVGFPYYDDKHVYAPSENRVSVTEYGVQPHTLYAKHSTIMKLSRDAAGKGKKKAKVGSGFEIIISSKPDCQTASTTVKDDMKLTMNNSGTYYACVRGTFRNQPVTVLGANITVLDAPTVNVKSSHVISGLEITVSTSGLTGNKPGIIVGLSPDECKTVQTKAEVKQSGTSTFPVPEDALSKMSLCMSTPMFPKDPSSAEEGDSGYVYSVQKVDVSRYELSHGVLFVGETNKFTLDSRVALPYGTLGAFGSGNCNNRVTPDFDMNRTTLEDVRFAKAGIYVLCVKLPITSPASSSSYSNIGSITVYGPAKLSPFAIVLNTQTMVTVSRIPPNAPVNITTSADCKSGTVVSGTADGNGMANLTLTHETEEDLVVCVGYRGSKSSDPWEMRRSTKLIVAPVKVLPTTVMEGKQNRVNFVMPDRDALKSLTYFLANGDNASCDKQNPATDSPVTIPSYGPAYFETAANLSGTWTVCLKSGSSTFKPVGTIKSGSQLEVATDPPVGVVFLPTRIKFSGSALSELKPTRYRVVASESSCSTLAEKRPDDQEGSMNPRTGVADPLITTKEGEFTVCIGWQHPTGDYFVYGGKVTTKEFKLSSKYAVRFRTNNIVATPLLRDGLFFLVPCPPGTTCATPVNLEFCKNATDKYYTGPDIVLEKATVGQYVLCYEDQQKMGVTVGEHSISVINPITASFDTAGVRQHKSVRLKLDAHNTIALKAGVTVYMMPPDVECSSANETSESFVFSGNSLEQDITITKISPFMGGVKVCVGLSDHDKIPALTFDLLHYMTPATIVTNRKMKVRSSVLKSGAAKLSTSSDCSDNLLGESEIPIVNHVSDFYVKACNGSVRYASFVHYCEKKDDTDKFESRGIMRLINTQKCADGDEPDIRPTTVSPAVQVTDFGIKKELLINPRLSKTDDCTKFVEGRSALTPRYDEVMRLYVCVSAKGDPSFVFTTDEPTLRVNNFKAAPATVHGRASPTSEALMPVELKLNYATQTSDTFLSDCLTCREHLGRTPTLSKDPISSTLLLTGIAGKACLCVAAGPGEPMPIPIAEVLVVNPPYVVKIDPAVVSGAPFHATLQAPVDSAGKLLYSLVPGDDKDYVFAPLYAQPFRGVFLSTDVCMTKLEGTEVGYISKSGKVQIPSLTLSNETRSVSLCAGTPAGNVSVRSTVEVSNDIIFPSSFVLGANTEVYIPLSPNSVFHLRRDESCDGEDIVPVFATNEEARGVVSFRRSNGAGLPPPGSWTLCREDFATTRGLQKQIPMKQEVIAASPASSLRLRPLAHIEAHFPVYYDVTGRDIVTGVRSIVYLKEDLRAGSLLPGFSLDRSCSRVSDNYGSWSVVGGENPATAQRIVIMAKESVDQIYLCASTPINKSVASIPATSALRFFQTGSNYPATLSSCESNVVTNCELPEITNRRMFYRIIKGDCCSLADRINVVGDITEDGDDKCHLAVNGDQVDNFPIGSDYSVCGWDYNDDSYCLTLATSKINTEVCRAASSGLSKGALASIVILSIIIFMLAIVMLVFFLMRLRAKRDPGGQLVVADKMLMRRTSTPSMIFTPSEGSQVQNNPLLLGLCRGVPACKDSTQTITVGTSGDENSPSWRGETPDRMRWNLWEGIECDDRDQIALQEARDRYNMALAFTDGLERIRIAEKERDLAFELSDHGQHTFDRSFKNRTIAVPIGMPQDEPDVYLNVSNDTRVPKRSTPCGGHDSFGKGSTPDAYMYAHEASPPSSSDSMNYTTTQRFYDEAAFIRESEEGRRLRLANWEEEEWQMIVESEFHDYIRLEQDADATPLPLPQAVVVPFASAIQQEELGKSPIGSNRSDRLRVGDFTPIHGGSGSGGGYADHRVEDEECEIYDAPGEPLPLPTPVNGGSPPYVIETGRPVGHFGLSNN</sequence>
<reference evidence="3" key="1">
    <citation type="journal article" date="2012" name="Proc. Natl. Acad. Sci. U.S.A.">
        <title>Antigenic diversity is generated by distinct evolutionary mechanisms in African trypanosome species.</title>
        <authorList>
            <person name="Jackson A.P."/>
            <person name="Berry A."/>
            <person name="Aslett M."/>
            <person name="Allison H.C."/>
            <person name="Burton P."/>
            <person name="Vavrova-Anderson J."/>
            <person name="Brown R."/>
            <person name="Browne H."/>
            <person name="Corton N."/>
            <person name="Hauser H."/>
            <person name="Gamble J."/>
            <person name="Gilderthorp R."/>
            <person name="Marcello L."/>
            <person name="McQuillan J."/>
            <person name="Otto T.D."/>
            <person name="Quail M.A."/>
            <person name="Sanders M.J."/>
            <person name="van Tonder A."/>
            <person name="Ginger M.L."/>
            <person name="Field M.C."/>
            <person name="Barry J.D."/>
            <person name="Hertz-Fowler C."/>
            <person name="Berriman M."/>
        </authorList>
    </citation>
    <scope>NUCLEOTIDE SEQUENCE</scope>
    <source>
        <strain evidence="3">Y486</strain>
    </source>
</reference>